<name>A0ABQ7IQJ6_9HELO</name>
<evidence type="ECO:0000313" key="1">
    <source>
        <dbReference type="EMBL" id="KAF7931572.1"/>
    </source>
</evidence>
<sequence>MSDSGRHILAKEVDQLVRNFENLRPYKWNSLAKFLQAKRDLDGMIEKLHVQIKEDRKIARRLRLRHPRLQVAMTRAMANNDLRSRHDMDGEFMEIPIRRNEIVAELRSMVEDEKKIFNLVIEL</sequence>
<dbReference type="Proteomes" id="UP000783213">
    <property type="component" value="Unassembled WGS sequence"/>
</dbReference>
<dbReference type="EMBL" id="RCSX01000008">
    <property type="protein sequence ID" value="KAF7931572.1"/>
    <property type="molecule type" value="Genomic_DNA"/>
</dbReference>
<evidence type="ECO:0000313" key="2">
    <source>
        <dbReference type="Proteomes" id="UP000783213"/>
    </source>
</evidence>
<dbReference type="RefSeq" id="XP_038811464.1">
    <property type="nucleotide sequence ID" value="XM_038951928.1"/>
</dbReference>
<keyword evidence="2" id="KW-1185">Reference proteome</keyword>
<reference evidence="1 2" key="1">
    <citation type="journal article" date="2020" name="Genome Biol. Evol.">
        <title>Comparative genomics of Sclerotiniaceae.</title>
        <authorList>
            <person name="Valero Jimenez C.A."/>
            <person name="Steentjes M."/>
            <person name="Scholten O.E."/>
            <person name="Van Kan J.A.L."/>
        </authorList>
    </citation>
    <scope>NUCLEOTIDE SEQUENCE [LARGE SCALE GENOMIC DNA]</scope>
    <source>
        <strain evidence="1 2">B1</strain>
    </source>
</reference>
<comment type="caution">
    <text evidence="1">The sequence shown here is derived from an EMBL/GenBank/DDBJ whole genome shotgun (WGS) entry which is preliminary data.</text>
</comment>
<gene>
    <name evidence="1" type="ORF">EAE98_004308</name>
</gene>
<accession>A0ABQ7IQJ6</accession>
<proteinExistence type="predicted"/>
<organism evidence="1 2">
    <name type="scientific">Botrytis deweyae</name>
    <dbReference type="NCBI Taxonomy" id="2478750"/>
    <lineage>
        <taxon>Eukaryota</taxon>
        <taxon>Fungi</taxon>
        <taxon>Dikarya</taxon>
        <taxon>Ascomycota</taxon>
        <taxon>Pezizomycotina</taxon>
        <taxon>Leotiomycetes</taxon>
        <taxon>Helotiales</taxon>
        <taxon>Sclerotiniaceae</taxon>
        <taxon>Botrytis</taxon>
    </lineage>
</organism>
<protein>
    <submittedName>
        <fullName evidence="1">Uncharacterized protein</fullName>
    </submittedName>
</protein>
<dbReference type="GeneID" id="62231082"/>